<dbReference type="GO" id="GO:0005829">
    <property type="term" value="C:cytosol"/>
    <property type="evidence" value="ECO:0007669"/>
    <property type="project" value="TreeGrafter"/>
</dbReference>
<evidence type="ECO:0000256" key="12">
    <source>
        <dbReference type="ARBA" id="ARBA00048871"/>
    </source>
</evidence>
<evidence type="ECO:0000256" key="17">
    <source>
        <dbReference type="PIRSR" id="PIRSR001558-2"/>
    </source>
</evidence>
<comment type="catalytic activity">
    <reaction evidence="12">
        <text>gamma-L-glutamyl-L-cysteine + glycine + ATP = glutathione + ADP + phosphate + H(+)</text>
        <dbReference type="Rhea" id="RHEA:13557"/>
        <dbReference type="ChEBI" id="CHEBI:15378"/>
        <dbReference type="ChEBI" id="CHEBI:30616"/>
        <dbReference type="ChEBI" id="CHEBI:43474"/>
        <dbReference type="ChEBI" id="CHEBI:57305"/>
        <dbReference type="ChEBI" id="CHEBI:57925"/>
        <dbReference type="ChEBI" id="CHEBI:58173"/>
        <dbReference type="ChEBI" id="CHEBI:456216"/>
        <dbReference type="EC" id="6.3.2.3"/>
    </reaction>
    <physiologicalReaction direction="left-to-right" evidence="12">
        <dbReference type="Rhea" id="RHEA:13558"/>
    </physiologicalReaction>
</comment>
<dbReference type="Gene3D" id="3.30.470.20">
    <property type="entry name" value="ATP-grasp fold, B domain"/>
    <property type="match status" value="3"/>
</dbReference>
<dbReference type="GO" id="GO:0004363">
    <property type="term" value="F:glutathione synthase activity"/>
    <property type="evidence" value="ECO:0007669"/>
    <property type="project" value="UniProtKB-UniRule"/>
</dbReference>
<dbReference type="InterPro" id="IPR004887">
    <property type="entry name" value="GSH_synth_subst-bd"/>
</dbReference>
<comment type="cofactor">
    <cofactor evidence="15 17">
        <name>Mg(2+)</name>
        <dbReference type="ChEBI" id="CHEBI:18420"/>
    </cofactor>
    <text evidence="15 17">Binds 1 Mg(2+) ion per subunit.</text>
</comment>
<dbReference type="InParanoid" id="A0A212F397"/>
<feature type="binding site" evidence="16">
    <location>
        <position position="362"/>
    </location>
    <ligand>
        <name>ATP</name>
        <dbReference type="ChEBI" id="CHEBI:30616"/>
    </ligand>
</feature>
<evidence type="ECO:0000256" key="6">
    <source>
        <dbReference type="ARBA" id="ARBA00022598"/>
    </source>
</evidence>
<evidence type="ECO:0000256" key="5">
    <source>
        <dbReference type="ARBA" id="ARBA00020821"/>
    </source>
</evidence>
<feature type="binding site" evidence="16">
    <location>
        <position position="508"/>
    </location>
    <ligand>
        <name>substrate</name>
    </ligand>
</feature>
<protein>
    <recommendedName>
        <fullName evidence="5 15">Glutathione synthetase</fullName>
        <shortName evidence="15">GSH-S</shortName>
        <ecNumber evidence="4 15">6.3.2.3</ecNumber>
    </recommendedName>
</protein>
<dbReference type="KEGG" id="dpl:KGM_215524"/>
<dbReference type="InterPro" id="IPR005615">
    <property type="entry name" value="Glutathione_synthase"/>
</dbReference>
<feature type="binding site" evidence="17">
    <location>
        <position position="200"/>
    </location>
    <ligand>
        <name>Mg(2+)</name>
        <dbReference type="ChEBI" id="CHEBI:18420"/>
    </ligand>
</feature>
<feature type="binding site" evidence="16">
    <location>
        <position position="483"/>
    </location>
    <ligand>
        <name>ATP</name>
        <dbReference type="ChEBI" id="CHEBI:30616"/>
    </ligand>
</feature>
<evidence type="ECO:0000256" key="13">
    <source>
        <dbReference type="ARBA" id="ARBA00052123"/>
    </source>
</evidence>
<gene>
    <name evidence="19" type="ORF">KGM_215524</name>
</gene>
<evidence type="ECO:0000313" key="20">
    <source>
        <dbReference type="Proteomes" id="UP000007151"/>
    </source>
</evidence>
<dbReference type="FunFam" id="3.30.1490.50:FF:000001">
    <property type="entry name" value="Glutathione synthetase"/>
    <property type="match status" value="1"/>
</dbReference>
<feature type="binding site" evidence="16">
    <location>
        <position position="510"/>
    </location>
    <ligand>
        <name>ATP</name>
        <dbReference type="ChEBI" id="CHEBI:30616"/>
    </ligand>
</feature>
<feature type="binding site" evidence="16">
    <location>
        <begin position="420"/>
        <end position="429"/>
    </location>
    <ligand>
        <name>ATP</name>
        <dbReference type="ChEBI" id="CHEBI:30616"/>
    </ligand>
</feature>
<keyword evidence="11 15" id="KW-0460">Magnesium</keyword>
<evidence type="ECO:0000256" key="4">
    <source>
        <dbReference type="ARBA" id="ARBA00012214"/>
    </source>
</evidence>
<dbReference type="Pfam" id="PF03199">
    <property type="entry name" value="GSH_synthase"/>
    <property type="match status" value="1"/>
</dbReference>
<evidence type="ECO:0000313" key="19">
    <source>
        <dbReference type="EMBL" id="OWR48192.1"/>
    </source>
</evidence>
<evidence type="ECO:0000256" key="3">
    <source>
        <dbReference type="ARBA" id="ARBA00011738"/>
    </source>
</evidence>
<comment type="subunit">
    <text evidence="3">Homodimer.</text>
</comment>
<comment type="function">
    <text evidence="14">Catalyzes the production of glutathione from gamma-glutamylcysteine and glycine in an ATP-dependent manner. Glutathione (gamma-glutamylcysteinylglycine, GSH) is the most abundant intracellular thiol in living aerobic cells and is required for numerous processes including the protection of cells against oxidative damage, amino acid transport, the detoxification of foreign compounds, the maintenance of protein sulfhydryl groups in a reduced state and acts as a cofactor for a number of enzymes. Participates in ophthalmate biosynthesis in hepatocytes.</text>
</comment>
<feature type="binding site" evidence="16">
    <location>
        <position position="431"/>
    </location>
    <ligand>
        <name>ATP</name>
        <dbReference type="ChEBI" id="CHEBI:30616"/>
    </ligand>
</feature>
<dbReference type="GO" id="GO:0043295">
    <property type="term" value="F:glutathione binding"/>
    <property type="evidence" value="ECO:0007669"/>
    <property type="project" value="UniProtKB-UniRule"/>
</dbReference>
<evidence type="ECO:0000256" key="2">
    <source>
        <dbReference type="ARBA" id="ARBA00010385"/>
    </source>
</evidence>
<dbReference type="Pfam" id="PF03917">
    <property type="entry name" value="GSH_synth_ATP"/>
    <property type="match status" value="2"/>
</dbReference>
<dbReference type="InterPro" id="IPR014049">
    <property type="entry name" value="Glutathione_synthase_N_euk"/>
</dbReference>
<keyword evidence="6 15" id="KW-0436">Ligase</keyword>
<dbReference type="InterPro" id="IPR016185">
    <property type="entry name" value="PreATP-grasp_dom_sf"/>
</dbReference>
<organism evidence="19 20">
    <name type="scientific">Danaus plexippus plexippus</name>
    <dbReference type="NCBI Taxonomy" id="278856"/>
    <lineage>
        <taxon>Eukaryota</taxon>
        <taxon>Metazoa</taxon>
        <taxon>Ecdysozoa</taxon>
        <taxon>Arthropoda</taxon>
        <taxon>Hexapoda</taxon>
        <taxon>Insecta</taxon>
        <taxon>Pterygota</taxon>
        <taxon>Neoptera</taxon>
        <taxon>Endopterygota</taxon>
        <taxon>Lepidoptera</taxon>
        <taxon>Glossata</taxon>
        <taxon>Ditrysia</taxon>
        <taxon>Papilionoidea</taxon>
        <taxon>Nymphalidae</taxon>
        <taxon>Danainae</taxon>
        <taxon>Danaini</taxon>
        <taxon>Danaina</taxon>
        <taxon>Danaus</taxon>
        <taxon>Danaus</taxon>
    </lineage>
</organism>
<dbReference type="GO" id="GO:0005524">
    <property type="term" value="F:ATP binding"/>
    <property type="evidence" value="ECO:0007669"/>
    <property type="project" value="UniProtKB-UniRule"/>
</dbReference>
<feature type="binding site" evidence="16">
    <location>
        <position position="198"/>
    </location>
    <ligand>
        <name>ATP</name>
        <dbReference type="ChEBI" id="CHEBI:30616"/>
    </ligand>
</feature>
<dbReference type="STRING" id="278856.A0A212F397"/>
<dbReference type="AlphaFoldDB" id="A0A212F397"/>
<dbReference type="Gene3D" id="3.30.1490.80">
    <property type="match status" value="1"/>
</dbReference>
<reference evidence="19 20" key="1">
    <citation type="journal article" date="2011" name="Cell">
        <title>The monarch butterfly genome yields insights into long-distance migration.</title>
        <authorList>
            <person name="Zhan S."/>
            <person name="Merlin C."/>
            <person name="Boore J.L."/>
            <person name="Reppert S.M."/>
        </authorList>
    </citation>
    <scope>NUCLEOTIDE SEQUENCE [LARGE SCALE GENOMIC DNA]</scope>
    <source>
        <strain evidence="19">F-2</strain>
    </source>
</reference>
<feature type="binding site" evidence="17">
    <location>
        <position position="424"/>
    </location>
    <ligand>
        <name>Mg(2+)</name>
        <dbReference type="ChEBI" id="CHEBI:18420"/>
    </ligand>
</feature>
<keyword evidence="7 15" id="KW-0317">Glutathione biosynthesis</keyword>
<name>A0A212F397_DANPL</name>
<proteinExistence type="inferred from homology"/>
<evidence type="ECO:0000256" key="9">
    <source>
        <dbReference type="ARBA" id="ARBA00022741"/>
    </source>
</evidence>
<evidence type="ECO:0000256" key="14">
    <source>
        <dbReference type="ARBA" id="ARBA00059746"/>
    </source>
</evidence>
<dbReference type="GO" id="GO:0000287">
    <property type="term" value="F:magnesium ion binding"/>
    <property type="evidence" value="ECO:0007669"/>
    <property type="project" value="UniProtKB-UniRule"/>
</dbReference>
<dbReference type="Gene3D" id="3.40.50.1760">
    <property type="entry name" value="Glutathione synthase, substrate-binding domain superfamily, eukaryotic"/>
    <property type="match status" value="1"/>
</dbReference>
<dbReference type="EMBL" id="AGBW02010604">
    <property type="protein sequence ID" value="OWR48192.1"/>
    <property type="molecule type" value="Genomic_DNA"/>
</dbReference>
<dbReference type="FunFam" id="3.40.50.1760:FF:000001">
    <property type="entry name" value="Glutathione synthetase"/>
    <property type="match status" value="1"/>
</dbReference>
<feature type="binding site" evidence="17">
    <location>
        <position position="198"/>
    </location>
    <ligand>
        <name>Mg(2+)</name>
        <dbReference type="ChEBI" id="CHEBI:18420"/>
    </ligand>
</feature>
<dbReference type="PIRSF" id="PIRSF001558">
    <property type="entry name" value="GSHase"/>
    <property type="match status" value="1"/>
</dbReference>
<dbReference type="InterPro" id="IPR014709">
    <property type="entry name" value="Glutathione_synthase_C_euk"/>
</dbReference>
<keyword evidence="8 15" id="KW-0479">Metal-binding</keyword>
<evidence type="ECO:0000256" key="10">
    <source>
        <dbReference type="ARBA" id="ARBA00022840"/>
    </source>
</evidence>
<dbReference type="Proteomes" id="UP000007151">
    <property type="component" value="Unassembled WGS sequence"/>
</dbReference>
<evidence type="ECO:0000256" key="15">
    <source>
        <dbReference type="PIRNR" id="PIRNR001558"/>
    </source>
</evidence>
<dbReference type="SUPFAM" id="SSF52440">
    <property type="entry name" value="PreATP-grasp domain"/>
    <property type="match status" value="1"/>
</dbReference>
<evidence type="ECO:0000256" key="11">
    <source>
        <dbReference type="ARBA" id="ARBA00022842"/>
    </source>
</evidence>
<dbReference type="FunCoup" id="A0A212F397">
    <property type="interactions" value="1320"/>
</dbReference>
<dbReference type="EC" id="6.3.2.3" evidence="4 15"/>
<keyword evidence="10 15" id="KW-0067">ATP-binding</keyword>
<comment type="catalytic activity">
    <reaction evidence="13">
        <text>gamma-L-glutamyl-(2S)-2-aminobutanoate + glycine + ATP = ophthalmate + ADP + phosphate + H(+)</text>
        <dbReference type="Rhea" id="RHEA:72075"/>
        <dbReference type="ChEBI" id="CHEBI:15378"/>
        <dbReference type="ChEBI" id="CHEBI:30616"/>
        <dbReference type="ChEBI" id="CHEBI:43474"/>
        <dbReference type="ChEBI" id="CHEBI:57305"/>
        <dbReference type="ChEBI" id="CHEBI:189406"/>
        <dbReference type="ChEBI" id="CHEBI:189750"/>
        <dbReference type="ChEBI" id="CHEBI:456216"/>
    </reaction>
    <physiologicalReaction direction="left-to-right" evidence="13">
        <dbReference type="Rhea" id="RHEA:72076"/>
    </physiologicalReaction>
</comment>
<evidence type="ECO:0000256" key="16">
    <source>
        <dbReference type="PIRSR" id="PIRSR001558-1"/>
    </source>
</evidence>
<comment type="pathway">
    <text evidence="1 15">Sulfur metabolism; glutathione biosynthesis; glutathione from L-cysteine and L-glutamate: step 2/2.</text>
</comment>
<feature type="binding site" evidence="16">
    <location>
        <position position="274"/>
    </location>
    <ligand>
        <name>substrate</name>
    </ligand>
</feature>
<dbReference type="NCBIfam" id="TIGR01986">
    <property type="entry name" value="glut_syn_euk"/>
    <property type="match status" value="1"/>
</dbReference>
<dbReference type="PANTHER" id="PTHR11130">
    <property type="entry name" value="GLUTATHIONE SYNTHETASE"/>
    <property type="match status" value="1"/>
</dbReference>
<dbReference type="UniPathway" id="UPA00142">
    <property type="reaction ID" value="UER00210"/>
</dbReference>
<comment type="similarity">
    <text evidence="2 15">Belongs to the eukaryotic GSH synthase family.</text>
</comment>
<dbReference type="InterPro" id="IPR037013">
    <property type="entry name" value="GSH-S_sub-bd_sf"/>
</dbReference>
<dbReference type="PANTHER" id="PTHR11130:SF0">
    <property type="entry name" value="GLUTATHIONE SYNTHETASE"/>
    <property type="match status" value="1"/>
</dbReference>
<dbReference type="eggNOG" id="KOG0021">
    <property type="taxonomic scope" value="Eukaryota"/>
</dbReference>
<accession>A0A212F397</accession>
<dbReference type="Gene3D" id="3.30.1490.50">
    <property type="match status" value="1"/>
</dbReference>
<evidence type="ECO:0000256" key="8">
    <source>
        <dbReference type="ARBA" id="ARBA00022723"/>
    </source>
</evidence>
<keyword evidence="9 15" id="KW-0547">Nucleotide-binding</keyword>
<sequence>MSQSRLKSCIPLPIDHKMLVSVIEKAKDWALMHGVGMRDKKHFNKDVIQIAPFVLLPSPFPRTEFNKAVELQPILNELMHKVAHDDEFLEKTLQNALQVDEFTANLFDIWVKVREEGITQPISLGMLRSDIMLESRCPHTENQCAKHTPYCSWKQVEINSIASGFGHLGPVSKDIQSFGLFRSDYLMQRDGNRIKQVEFNTIASSFGALTSHLPAMSRYILRQLGHGDLIKNMPENRALSGLCTGITDAYDLFGVPSAVVLFVVEEVSYNICDQRFHEFEISEKRPDIMIYRKTLNEIYEETRLNEKKQLILEDRPVAVVYYRSGYEPAQYPTTKEWDARLRVEKSSAIKCPSIHYQLAGTKKVQQALAAPGVLEKFMGAGATTGRVRDIFAGLYSLDFDENGERAVDMALADAERFVLKPQREGGGNNVYGADIRDALLRMRHSRERAAYILMERILPPLVAGYVVRPGAAVPPPITDLVSELGIFGVIIGTKDKIYCNKQVGHMLRTKLADANEGGVAAGLGALDSPYLLDM</sequence>
<feature type="binding site" evidence="16">
    <location>
        <begin position="454"/>
        <end position="457"/>
    </location>
    <ligand>
        <name>ATP</name>
        <dbReference type="ChEBI" id="CHEBI:30616"/>
    </ligand>
</feature>
<keyword evidence="20" id="KW-1185">Reference proteome</keyword>
<evidence type="ECO:0000259" key="18">
    <source>
        <dbReference type="Pfam" id="PF03199"/>
    </source>
</evidence>
<feature type="binding site" evidence="16">
    <location>
        <position position="516"/>
    </location>
    <ligand>
        <name>ATP</name>
        <dbReference type="ChEBI" id="CHEBI:30616"/>
    </ligand>
</feature>
<feature type="binding site" evidence="16">
    <location>
        <position position="182"/>
    </location>
    <ligand>
        <name>substrate</name>
    </ligand>
</feature>
<feature type="domain" description="Glutathione synthase substrate-binding" evidence="18">
    <location>
        <begin position="258"/>
        <end position="359"/>
    </location>
</feature>
<comment type="caution">
    <text evidence="19">The sequence shown here is derived from an EMBL/GenBank/DDBJ whole genome shotgun (WGS) entry which is preliminary data.</text>
</comment>
<dbReference type="SUPFAM" id="SSF56059">
    <property type="entry name" value="Glutathione synthetase ATP-binding domain-like"/>
    <property type="match status" value="2"/>
</dbReference>
<evidence type="ECO:0000256" key="7">
    <source>
        <dbReference type="ARBA" id="ARBA00022684"/>
    </source>
</evidence>
<evidence type="ECO:0000256" key="1">
    <source>
        <dbReference type="ARBA" id="ARBA00004965"/>
    </source>
</evidence>